<dbReference type="GO" id="GO:0008081">
    <property type="term" value="F:phosphoric diester hydrolase activity"/>
    <property type="evidence" value="ECO:0007669"/>
    <property type="project" value="InterPro"/>
</dbReference>
<comment type="caution">
    <text evidence="1">The sequence shown here is derived from an EMBL/GenBank/DDBJ whole genome shotgun (WGS) entry which is preliminary data.</text>
</comment>
<dbReference type="Gene3D" id="3.20.20.190">
    <property type="entry name" value="Phosphatidylinositol (PI) phosphodiesterase"/>
    <property type="match status" value="1"/>
</dbReference>
<reference evidence="1" key="1">
    <citation type="submission" date="2019-08" db="EMBL/GenBank/DDBJ databases">
        <authorList>
            <person name="Kucharzyk K."/>
            <person name="Murdoch R.W."/>
            <person name="Higgins S."/>
            <person name="Loffler F."/>
        </authorList>
    </citation>
    <scope>NUCLEOTIDE SEQUENCE</scope>
</reference>
<dbReference type="InterPro" id="IPR017946">
    <property type="entry name" value="PLC-like_Pdiesterase_TIM-brl"/>
</dbReference>
<accession>A0A645J0L2</accession>
<protein>
    <recommendedName>
        <fullName evidence="2">GP-PDE domain-containing protein</fullName>
    </recommendedName>
</protein>
<dbReference type="AlphaFoldDB" id="A0A645J0L2"/>
<gene>
    <name evidence="1" type="ORF">SDC9_200646</name>
</gene>
<organism evidence="1">
    <name type="scientific">bioreactor metagenome</name>
    <dbReference type="NCBI Taxonomy" id="1076179"/>
    <lineage>
        <taxon>unclassified sequences</taxon>
        <taxon>metagenomes</taxon>
        <taxon>ecological metagenomes</taxon>
    </lineage>
</organism>
<proteinExistence type="predicted"/>
<sequence length="101" mass="11378">MADSDYVTQAFMEISATGAKGVNCAFDSVTEEFATRLKENWILLSVHGMKTDYDCYKALTFSPDIVITNKPIEIKSIIDKWRANAPVEYYGITTTQVDKNK</sequence>
<dbReference type="GO" id="GO:0006629">
    <property type="term" value="P:lipid metabolic process"/>
    <property type="evidence" value="ECO:0007669"/>
    <property type="project" value="InterPro"/>
</dbReference>
<dbReference type="EMBL" id="VSSQ01119645">
    <property type="protein sequence ID" value="MPN52983.1"/>
    <property type="molecule type" value="Genomic_DNA"/>
</dbReference>
<evidence type="ECO:0000313" key="1">
    <source>
        <dbReference type="EMBL" id="MPN52983.1"/>
    </source>
</evidence>
<evidence type="ECO:0008006" key="2">
    <source>
        <dbReference type="Google" id="ProtNLM"/>
    </source>
</evidence>
<name>A0A645J0L2_9ZZZZ</name>